<dbReference type="Proteomes" id="UP000265768">
    <property type="component" value="Unassembled WGS sequence"/>
</dbReference>
<dbReference type="RefSeq" id="WP_119924790.1">
    <property type="nucleotide sequence ID" value="NZ_QZEY01000001.1"/>
</dbReference>
<comment type="caution">
    <text evidence="1">The sequence shown here is derived from an EMBL/GenBank/DDBJ whole genome shotgun (WGS) entry which is preliminary data.</text>
</comment>
<proteinExistence type="predicted"/>
<gene>
    <name evidence="1" type="ORF">D5H75_03285</name>
</gene>
<name>A0A3A4AZK6_9ACTN</name>
<evidence type="ECO:0000313" key="2">
    <source>
        <dbReference type="Proteomes" id="UP000265768"/>
    </source>
</evidence>
<organism evidence="1 2">
    <name type="scientific">Bailinhaonella thermotolerans</name>
    <dbReference type="NCBI Taxonomy" id="1070861"/>
    <lineage>
        <taxon>Bacteria</taxon>
        <taxon>Bacillati</taxon>
        <taxon>Actinomycetota</taxon>
        <taxon>Actinomycetes</taxon>
        <taxon>Streptosporangiales</taxon>
        <taxon>Streptosporangiaceae</taxon>
        <taxon>Bailinhaonella</taxon>
    </lineage>
</organism>
<dbReference type="OrthoDB" id="4350965at2"/>
<protein>
    <submittedName>
        <fullName evidence="1">Uncharacterized protein</fullName>
    </submittedName>
</protein>
<dbReference type="AlphaFoldDB" id="A0A3A4AZK6"/>
<sequence>MSETAGHSLLDLDSDTLYILIGRAVLAAELKSTEPEDEESRATGRAWFERNLATFRKAVCSSVRIRRQVLAPGKVERNMLFAGLVDALAAAGGFPVPVTVIAAQIVHFGVGRLCPNLSGAADD</sequence>
<reference evidence="1 2" key="1">
    <citation type="submission" date="2018-09" db="EMBL/GenBank/DDBJ databases">
        <title>YIM 75507 draft genome.</title>
        <authorList>
            <person name="Tang S."/>
            <person name="Feng Y."/>
        </authorList>
    </citation>
    <scope>NUCLEOTIDE SEQUENCE [LARGE SCALE GENOMIC DNA]</scope>
    <source>
        <strain evidence="1 2">YIM 75507</strain>
    </source>
</reference>
<dbReference type="EMBL" id="QZEY01000001">
    <property type="protein sequence ID" value="RJL35817.1"/>
    <property type="molecule type" value="Genomic_DNA"/>
</dbReference>
<accession>A0A3A4AZK6</accession>
<keyword evidence="2" id="KW-1185">Reference proteome</keyword>
<evidence type="ECO:0000313" key="1">
    <source>
        <dbReference type="EMBL" id="RJL35817.1"/>
    </source>
</evidence>